<keyword evidence="3" id="KW-1185">Reference proteome</keyword>
<feature type="transmembrane region" description="Helical" evidence="1">
    <location>
        <begin position="6"/>
        <end position="27"/>
    </location>
</feature>
<dbReference type="Proteomes" id="UP000051324">
    <property type="component" value="Unassembled WGS sequence"/>
</dbReference>
<accession>A0A0R1U1N3</accession>
<dbReference type="PATRIC" id="fig|1423724.4.peg.282"/>
<dbReference type="eggNOG" id="ENOG502ZXK3">
    <property type="taxonomic scope" value="Bacteria"/>
</dbReference>
<evidence type="ECO:0000256" key="1">
    <source>
        <dbReference type="SAM" id="Phobius"/>
    </source>
</evidence>
<evidence type="ECO:0000313" key="2">
    <source>
        <dbReference type="EMBL" id="KRL84786.1"/>
    </source>
</evidence>
<proteinExistence type="predicted"/>
<name>A0A0R1U1N3_9LACO</name>
<dbReference type="AlphaFoldDB" id="A0A0R1U1N3"/>
<comment type="caution">
    <text evidence="2">The sequence shown here is derived from an EMBL/GenBank/DDBJ whole genome shotgun (WGS) entry which is preliminary data.</text>
</comment>
<keyword evidence="1" id="KW-0472">Membrane</keyword>
<dbReference type="EMBL" id="AZFT01000048">
    <property type="protein sequence ID" value="KRL84786.1"/>
    <property type="molecule type" value="Genomic_DNA"/>
</dbReference>
<feature type="transmembrane region" description="Helical" evidence="1">
    <location>
        <begin position="39"/>
        <end position="60"/>
    </location>
</feature>
<keyword evidence="1" id="KW-0812">Transmembrane</keyword>
<gene>
    <name evidence="2" type="ORF">FC32_GL000266</name>
</gene>
<keyword evidence="1" id="KW-1133">Transmembrane helix</keyword>
<evidence type="ECO:0000313" key="3">
    <source>
        <dbReference type="Proteomes" id="UP000051324"/>
    </source>
</evidence>
<organism evidence="2 3">
    <name type="scientific">Ligilactobacillus apodemi DSM 16634 = JCM 16172</name>
    <dbReference type="NCBI Taxonomy" id="1423724"/>
    <lineage>
        <taxon>Bacteria</taxon>
        <taxon>Bacillati</taxon>
        <taxon>Bacillota</taxon>
        <taxon>Bacilli</taxon>
        <taxon>Lactobacillales</taxon>
        <taxon>Lactobacillaceae</taxon>
        <taxon>Ligilactobacillus</taxon>
    </lineage>
</organism>
<reference evidence="2 3" key="1">
    <citation type="journal article" date="2015" name="Genome Announc.">
        <title>Expanding the biotechnology potential of lactobacilli through comparative genomics of 213 strains and associated genera.</title>
        <authorList>
            <person name="Sun Z."/>
            <person name="Harris H.M."/>
            <person name="McCann A."/>
            <person name="Guo C."/>
            <person name="Argimon S."/>
            <person name="Zhang W."/>
            <person name="Yang X."/>
            <person name="Jeffery I.B."/>
            <person name="Cooney J.C."/>
            <person name="Kagawa T.F."/>
            <person name="Liu W."/>
            <person name="Song Y."/>
            <person name="Salvetti E."/>
            <person name="Wrobel A."/>
            <person name="Rasinkangas P."/>
            <person name="Parkhill J."/>
            <person name="Rea M.C."/>
            <person name="O'Sullivan O."/>
            <person name="Ritari J."/>
            <person name="Douillard F.P."/>
            <person name="Paul Ross R."/>
            <person name="Yang R."/>
            <person name="Briner A.E."/>
            <person name="Felis G.E."/>
            <person name="de Vos W.M."/>
            <person name="Barrangou R."/>
            <person name="Klaenhammer T.R."/>
            <person name="Caufield P.W."/>
            <person name="Cui Y."/>
            <person name="Zhang H."/>
            <person name="O'Toole P.W."/>
        </authorList>
    </citation>
    <scope>NUCLEOTIDE SEQUENCE [LARGE SCALE GENOMIC DNA]</scope>
    <source>
        <strain evidence="2 3">DSM 16634</strain>
    </source>
</reference>
<dbReference type="OrthoDB" id="10018308at2"/>
<sequence length="198" mass="22204">MKEIVLKVVVAVILIPCFIIIISNSVVSIADKIDKTNASIIAELAGTVLSVLVAVGGYIYTKNQDKVQAVHAESGWRKKLLELEIVPTYSIGHLIKLNAFINSFNDDENSIDNYVNQVIINILKQHKILSCVKRIPTNIDSSKFPNNVEKILELPSKTSIFDYSIEDDKKKEALSSVEQNEVRRCIHALLKNDWDNIT</sequence>
<protein>
    <submittedName>
        <fullName evidence="2">Uncharacterized protein</fullName>
    </submittedName>
</protein>
<dbReference type="RefSeq" id="WP_025086693.1">
    <property type="nucleotide sequence ID" value="NZ_AZFT01000048.1"/>
</dbReference>